<evidence type="ECO:0000313" key="2">
    <source>
        <dbReference type="Proteomes" id="UP000292085"/>
    </source>
</evidence>
<dbReference type="Proteomes" id="UP000292085">
    <property type="component" value="Unassembled WGS sequence"/>
</dbReference>
<dbReference type="InterPro" id="IPR009562">
    <property type="entry name" value="DUF1178"/>
</dbReference>
<dbReference type="OrthoDB" id="9799894at2"/>
<reference evidence="1 2" key="1">
    <citation type="submission" date="2019-02" db="EMBL/GenBank/DDBJ databases">
        <authorList>
            <person name="Li Y."/>
        </authorList>
    </citation>
    <scope>NUCLEOTIDE SEQUENCE [LARGE SCALE GENOMIC DNA]</scope>
    <source>
        <strain evidence="1 2">3-7</strain>
    </source>
</reference>
<gene>
    <name evidence="1" type="ORF">EWE75_01155</name>
</gene>
<dbReference type="RefSeq" id="WP_130154845.1">
    <property type="nucleotide sequence ID" value="NZ_SGIS01000001.1"/>
</dbReference>
<comment type="caution">
    <text evidence="1">The sequence shown here is derived from an EMBL/GenBank/DDBJ whole genome shotgun (WGS) entry which is preliminary data.</text>
</comment>
<keyword evidence="2" id="KW-1185">Reference proteome</keyword>
<dbReference type="EMBL" id="SGIS01000001">
    <property type="protein sequence ID" value="RZF66491.1"/>
    <property type="molecule type" value="Genomic_DNA"/>
</dbReference>
<sequence>MIVFDLRCTRSHVFEAWFGSSAAYEDQRTRGLLSCPVCGDAEIVKAVMAPNVAPKGNSRAIAKADETPTPAAIKAAMKALATAQAKALEKSEWVGAAFPERARAMHAGDLPVAPIHGQTSLAEARSLIEEGVPVAPLPLPIIPPDAVN</sequence>
<name>A0A4Q6Y2H7_9SPHN</name>
<dbReference type="PIRSF" id="PIRSF032131">
    <property type="entry name" value="UCP032131"/>
    <property type="match status" value="1"/>
</dbReference>
<proteinExistence type="predicted"/>
<dbReference type="AlphaFoldDB" id="A0A4Q6Y2H7"/>
<accession>A0A4Q6Y2H7</accession>
<organism evidence="1 2">
    <name type="scientific">Sphingomonas populi</name>
    <dbReference type="NCBI Taxonomy" id="2484750"/>
    <lineage>
        <taxon>Bacteria</taxon>
        <taxon>Pseudomonadati</taxon>
        <taxon>Pseudomonadota</taxon>
        <taxon>Alphaproteobacteria</taxon>
        <taxon>Sphingomonadales</taxon>
        <taxon>Sphingomonadaceae</taxon>
        <taxon>Sphingomonas</taxon>
    </lineage>
</organism>
<evidence type="ECO:0000313" key="1">
    <source>
        <dbReference type="EMBL" id="RZF66491.1"/>
    </source>
</evidence>
<protein>
    <submittedName>
        <fullName evidence="1">DUF1178 family protein</fullName>
    </submittedName>
</protein>
<dbReference type="Pfam" id="PF06676">
    <property type="entry name" value="DUF1178"/>
    <property type="match status" value="1"/>
</dbReference>